<evidence type="ECO:0000256" key="5">
    <source>
        <dbReference type="ARBA" id="ARBA00022679"/>
    </source>
</evidence>
<dbReference type="GO" id="GO:0046872">
    <property type="term" value="F:metal ion binding"/>
    <property type="evidence" value="ECO:0007669"/>
    <property type="project" value="UniProtKB-KW"/>
</dbReference>
<organism evidence="10 11">
    <name type="scientific">Eiseniibacteriota bacterium</name>
    <dbReference type="NCBI Taxonomy" id="2212470"/>
    <lineage>
        <taxon>Bacteria</taxon>
        <taxon>Candidatus Eiseniibacteriota</taxon>
    </lineage>
</organism>
<dbReference type="Gene3D" id="3.40.50.970">
    <property type="match status" value="1"/>
</dbReference>
<evidence type="ECO:0000256" key="6">
    <source>
        <dbReference type="ARBA" id="ARBA00022723"/>
    </source>
</evidence>
<dbReference type="CDD" id="cd02012">
    <property type="entry name" value="TPP_TK"/>
    <property type="match status" value="1"/>
</dbReference>
<dbReference type="SUPFAM" id="SSF52518">
    <property type="entry name" value="Thiamin diphosphate-binding fold (THDP-binding)"/>
    <property type="match status" value="1"/>
</dbReference>
<protein>
    <recommendedName>
        <fullName evidence="4">transketolase</fullName>
        <ecNumber evidence="4">2.2.1.1</ecNumber>
    </recommendedName>
</protein>
<keyword evidence="7" id="KW-0460">Magnesium</keyword>
<feature type="non-terminal residue" evidence="10">
    <location>
        <position position="326"/>
    </location>
</feature>
<comment type="similarity">
    <text evidence="3">Belongs to the transketolase family.</text>
</comment>
<dbReference type="AlphaFoldDB" id="A0A7Y2E6B1"/>
<dbReference type="InterPro" id="IPR033247">
    <property type="entry name" value="Transketolase_fam"/>
</dbReference>
<keyword evidence="6" id="KW-0479">Metal-binding</keyword>
<evidence type="ECO:0000256" key="7">
    <source>
        <dbReference type="ARBA" id="ARBA00022842"/>
    </source>
</evidence>
<dbReference type="InterPro" id="IPR029061">
    <property type="entry name" value="THDP-binding"/>
</dbReference>
<evidence type="ECO:0000313" key="11">
    <source>
        <dbReference type="Proteomes" id="UP000547674"/>
    </source>
</evidence>
<keyword evidence="5" id="KW-0808">Transferase</keyword>
<comment type="caution">
    <text evidence="10">The sequence shown here is derived from an EMBL/GenBank/DDBJ whole genome shotgun (WGS) entry which is preliminary data.</text>
</comment>
<dbReference type="PROSITE" id="PS00801">
    <property type="entry name" value="TRANSKETOLASE_1"/>
    <property type="match status" value="1"/>
</dbReference>
<comment type="cofactor">
    <cofactor evidence="1">
        <name>Mg(2+)</name>
        <dbReference type="ChEBI" id="CHEBI:18420"/>
    </cofactor>
</comment>
<dbReference type="EC" id="2.2.1.1" evidence="4"/>
<dbReference type="EMBL" id="JABDJR010000160">
    <property type="protein sequence ID" value="NNF05966.1"/>
    <property type="molecule type" value="Genomic_DNA"/>
</dbReference>
<dbReference type="PANTHER" id="PTHR43522:SF2">
    <property type="entry name" value="TRANSKETOLASE 1-RELATED"/>
    <property type="match status" value="1"/>
</dbReference>
<sequence>MTTFTSPETLGSQSLEQRAVNTIRVLAMDAVQKANSGHPGLPMGAADLAYVLFSRFLKFDASAPDWADRDRFILSAGHGCMLHYALLYLTGYDVSLDDLKDFRQWGSNTPGHPEFGHTAGIETTTGPLGQGIATAVGMAMAETHLAGRLNRADLKQIDHFTYVLASDGDMMEGVQAEAVSLAGHLGLGKLIVMYDDNKITIDGETDLAFSEDVRKRYEAYGWHVQSINGHDRDAIAGALAAAKKETGRPSLIAARTVIALGSPNKEGSEEAHGSPLGDEEIAATKAIYGWPVEPKFMVPDDVLEHFRAMGSTHRSDRERWEKQTAD</sequence>
<name>A0A7Y2E6B1_UNCEI</name>
<proteinExistence type="inferred from homology"/>
<evidence type="ECO:0000313" key="10">
    <source>
        <dbReference type="EMBL" id="NNF05966.1"/>
    </source>
</evidence>
<dbReference type="GO" id="GO:0005829">
    <property type="term" value="C:cytosol"/>
    <property type="evidence" value="ECO:0007669"/>
    <property type="project" value="TreeGrafter"/>
</dbReference>
<dbReference type="Pfam" id="PF00456">
    <property type="entry name" value="Transketolase_N"/>
    <property type="match status" value="1"/>
</dbReference>
<dbReference type="GO" id="GO:0006098">
    <property type="term" value="P:pentose-phosphate shunt"/>
    <property type="evidence" value="ECO:0007669"/>
    <property type="project" value="TreeGrafter"/>
</dbReference>
<dbReference type="PANTHER" id="PTHR43522">
    <property type="entry name" value="TRANSKETOLASE"/>
    <property type="match status" value="1"/>
</dbReference>
<keyword evidence="8" id="KW-0786">Thiamine pyrophosphate</keyword>
<dbReference type="Proteomes" id="UP000547674">
    <property type="component" value="Unassembled WGS sequence"/>
</dbReference>
<evidence type="ECO:0000256" key="3">
    <source>
        <dbReference type="ARBA" id="ARBA00007131"/>
    </source>
</evidence>
<dbReference type="FunFam" id="3.40.50.970:FF:000004">
    <property type="entry name" value="Transketolase"/>
    <property type="match status" value="1"/>
</dbReference>
<evidence type="ECO:0000256" key="8">
    <source>
        <dbReference type="ARBA" id="ARBA00023052"/>
    </source>
</evidence>
<evidence type="ECO:0000259" key="9">
    <source>
        <dbReference type="Pfam" id="PF00456"/>
    </source>
</evidence>
<dbReference type="GO" id="GO:0004802">
    <property type="term" value="F:transketolase activity"/>
    <property type="evidence" value="ECO:0007669"/>
    <property type="project" value="UniProtKB-EC"/>
</dbReference>
<comment type="cofactor">
    <cofactor evidence="2">
        <name>thiamine diphosphate</name>
        <dbReference type="ChEBI" id="CHEBI:58937"/>
    </cofactor>
</comment>
<feature type="domain" description="Transketolase N-terminal" evidence="9">
    <location>
        <begin position="16"/>
        <end position="325"/>
    </location>
</feature>
<dbReference type="InterPro" id="IPR049557">
    <property type="entry name" value="Transketolase_CS"/>
</dbReference>
<dbReference type="InterPro" id="IPR005474">
    <property type="entry name" value="Transketolase_N"/>
</dbReference>
<evidence type="ECO:0000256" key="1">
    <source>
        <dbReference type="ARBA" id="ARBA00001946"/>
    </source>
</evidence>
<gene>
    <name evidence="10" type="ORF">HKN21_04340</name>
</gene>
<evidence type="ECO:0000256" key="2">
    <source>
        <dbReference type="ARBA" id="ARBA00001964"/>
    </source>
</evidence>
<accession>A0A7Y2E6B1</accession>
<evidence type="ECO:0000256" key="4">
    <source>
        <dbReference type="ARBA" id="ARBA00013152"/>
    </source>
</evidence>
<reference evidence="10 11" key="1">
    <citation type="submission" date="2020-03" db="EMBL/GenBank/DDBJ databases">
        <title>Metabolic flexibility allows generalist bacteria to become dominant in a frequently disturbed ecosystem.</title>
        <authorList>
            <person name="Chen Y.-J."/>
            <person name="Leung P.M."/>
            <person name="Bay S.K."/>
            <person name="Hugenholtz P."/>
            <person name="Kessler A.J."/>
            <person name="Shelley G."/>
            <person name="Waite D.W."/>
            <person name="Cook P.L."/>
            <person name="Greening C."/>
        </authorList>
    </citation>
    <scope>NUCLEOTIDE SEQUENCE [LARGE SCALE GENOMIC DNA]</scope>
    <source>
        <strain evidence="10">SS_bin_28</strain>
    </source>
</reference>